<name>A0AB34HDL4_ESCRO</name>
<comment type="caution">
    <text evidence="2">The sequence shown here is derived from an EMBL/GenBank/DDBJ whole genome shotgun (WGS) entry which is preliminary data.</text>
</comment>
<accession>A0AB34HDL4</accession>
<sequence length="30" mass="2970">CPYPHGETEPPLASAGDPPTPAAGPPGWEA</sequence>
<dbReference type="EMBL" id="JAIQCJ010001364">
    <property type="protein sequence ID" value="KAJ8790163.1"/>
    <property type="molecule type" value="Genomic_DNA"/>
</dbReference>
<organism evidence="2 3">
    <name type="scientific">Eschrichtius robustus</name>
    <name type="common">California gray whale</name>
    <name type="synonym">Eschrichtius gibbosus</name>
    <dbReference type="NCBI Taxonomy" id="9764"/>
    <lineage>
        <taxon>Eukaryota</taxon>
        <taxon>Metazoa</taxon>
        <taxon>Chordata</taxon>
        <taxon>Craniata</taxon>
        <taxon>Vertebrata</taxon>
        <taxon>Euteleostomi</taxon>
        <taxon>Mammalia</taxon>
        <taxon>Eutheria</taxon>
        <taxon>Laurasiatheria</taxon>
        <taxon>Artiodactyla</taxon>
        <taxon>Whippomorpha</taxon>
        <taxon>Cetacea</taxon>
        <taxon>Mysticeti</taxon>
        <taxon>Eschrichtiidae</taxon>
        <taxon>Eschrichtius</taxon>
    </lineage>
</organism>
<protein>
    <submittedName>
        <fullName evidence="2">Uncharacterized protein</fullName>
    </submittedName>
</protein>
<evidence type="ECO:0000313" key="3">
    <source>
        <dbReference type="Proteomes" id="UP001159641"/>
    </source>
</evidence>
<evidence type="ECO:0000256" key="1">
    <source>
        <dbReference type="SAM" id="MobiDB-lite"/>
    </source>
</evidence>
<proteinExistence type="predicted"/>
<evidence type="ECO:0000313" key="2">
    <source>
        <dbReference type="EMBL" id="KAJ8790163.1"/>
    </source>
</evidence>
<feature type="region of interest" description="Disordered" evidence="1">
    <location>
        <begin position="1"/>
        <end position="30"/>
    </location>
</feature>
<dbReference type="Proteomes" id="UP001159641">
    <property type="component" value="Unassembled WGS sequence"/>
</dbReference>
<reference evidence="2 3" key="1">
    <citation type="submission" date="2022-11" db="EMBL/GenBank/DDBJ databases">
        <title>Whole genome sequence of Eschrichtius robustus ER-17-0199.</title>
        <authorList>
            <person name="Bruniche-Olsen A."/>
            <person name="Black A.N."/>
            <person name="Fields C.J."/>
            <person name="Walden K."/>
            <person name="Dewoody J.A."/>
        </authorList>
    </citation>
    <scope>NUCLEOTIDE SEQUENCE [LARGE SCALE GENOMIC DNA]</scope>
    <source>
        <strain evidence="2">ER-17-0199</strain>
        <tissue evidence="2">Blubber</tissue>
    </source>
</reference>
<keyword evidence="3" id="KW-1185">Reference proteome</keyword>
<gene>
    <name evidence="2" type="ORF">J1605_004630</name>
</gene>
<feature type="non-terminal residue" evidence="2">
    <location>
        <position position="1"/>
    </location>
</feature>
<dbReference type="AlphaFoldDB" id="A0AB34HDL4"/>